<keyword evidence="2" id="KW-1185">Reference proteome</keyword>
<protein>
    <submittedName>
        <fullName evidence="1">Uncharacterized protein</fullName>
    </submittedName>
</protein>
<proteinExistence type="predicted"/>
<dbReference type="OrthoDB" id="7173027at2"/>
<evidence type="ECO:0000313" key="1">
    <source>
        <dbReference type="EMBL" id="TCZ67733.1"/>
    </source>
</evidence>
<dbReference type="Proteomes" id="UP000295164">
    <property type="component" value="Unassembled WGS sequence"/>
</dbReference>
<sequence>MNTPKDLEAIIRNRKFVQLFRKLDEFEDKINGFVLAASNDLLLMQTSEEFNLTGFSVFPVDIVQRISSSKTNRFFRHVLKQEGLLDQVGCNVRVELESFGRLFKSLKSAKLSVIVECEAPNVDSFSIGTIKSVGVESVSINYFNAEGFVEERSDKIMYKNITRVTFGDRYNLMFAKYVRPVS</sequence>
<evidence type="ECO:0000313" key="2">
    <source>
        <dbReference type="Proteomes" id="UP000295164"/>
    </source>
</evidence>
<organism evidence="1 2">
    <name type="scientific">Flaviaesturariibacter aridisoli</name>
    <dbReference type="NCBI Taxonomy" id="2545761"/>
    <lineage>
        <taxon>Bacteria</taxon>
        <taxon>Pseudomonadati</taxon>
        <taxon>Bacteroidota</taxon>
        <taxon>Chitinophagia</taxon>
        <taxon>Chitinophagales</taxon>
        <taxon>Chitinophagaceae</taxon>
        <taxon>Flaviaestuariibacter</taxon>
    </lineage>
</organism>
<gene>
    <name evidence="1" type="ORF">E0486_15340</name>
</gene>
<accession>A0A4R4DZG3</accession>
<dbReference type="RefSeq" id="WP_131853356.1">
    <property type="nucleotide sequence ID" value="NZ_SKFH01000033.1"/>
</dbReference>
<comment type="caution">
    <text evidence="1">The sequence shown here is derived from an EMBL/GenBank/DDBJ whole genome shotgun (WGS) entry which is preliminary data.</text>
</comment>
<dbReference type="AlphaFoldDB" id="A0A4R4DZG3"/>
<dbReference type="EMBL" id="SKFH01000033">
    <property type="protein sequence ID" value="TCZ67733.1"/>
    <property type="molecule type" value="Genomic_DNA"/>
</dbReference>
<reference evidence="1 2" key="1">
    <citation type="submission" date="2019-03" db="EMBL/GenBank/DDBJ databases">
        <authorList>
            <person name="Kim M.K.M."/>
        </authorList>
    </citation>
    <scope>NUCLEOTIDE SEQUENCE [LARGE SCALE GENOMIC DNA]</scope>
    <source>
        <strain evidence="1 2">17J68-15</strain>
    </source>
</reference>
<name>A0A4R4DZG3_9BACT</name>